<feature type="chain" id="PRO_5015645471" description="Lipoprotein" evidence="1">
    <location>
        <begin position="20"/>
        <end position="281"/>
    </location>
</feature>
<comment type="caution">
    <text evidence="2">The sequence shown here is derived from an EMBL/GenBank/DDBJ whole genome shotgun (WGS) entry which is preliminary data.</text>
</comment>
<accession>A0A2S5KSI8</accession>
<evidence type="ECO:0000313" key="3">
    <source>
        <dbReference type="Proteomes" id="UP000238196"/>
    </source>
</evidence>
<evidence type="ECO:0008006" key="4">
    <source>
        <dbReference type="Google" id="ProtNLM"/>
    </source>
</evidence>
<dbReference type="OrthoDB" id="6190737at2"/>
<dbReference type="Proteomes" id="UP000238196">
    <property type="component" value="Unassembled WGS sequence"/>
</dbReference>
<feature type="signal peptide" evidence="1">
    <location>
        <begin position="1"/>
        <end position="19"/>
    </location>
</feature>
<dbReference type="EMBL" id="PRLP01000025">
    <property type="protein sequence ID" value="PPC77821.1"/>
    <property type="molecule type" value="Genomic_DNA"/>
</dbReference>
<name>A0A2S5KSI8_9PROT</name>
<organism evidence="2 3">
    <name type="scientific">Proteobacteria bacterium 228</name>
    <dbReference type="NCBI Taxonomy" id="2083153"/>
    <lineage>
        <taxon>Bacteria</taxon>
        <taxon>Pseudomonadati</taxon>
        <taxon>Pseudomonadota</taxon>
    </lineage>
</organism>
<gene>
    <name evidence="2" type="ORF">C4K68_08550</name>
</gene>
<evidence type="ECO:0000256" key="1">
    <source>
        <dbReference type="SAM" id="SignalP"/>
    </source>
</evidence>
<keyword evidence="1" id="KW-0732">Signal</keyword>
<evidence type="ECO:0000313" key="2">
    <source>
        <dbReference type="EMBL" id="PPC77821.1"/>
    </source>
</evidence>
<protein>
    <recommendedName>
        <fullName evidence="4">Lipoprotein</fullName>
    </recommendedName>
</protein>
<dbReference type="AlphaFoldDB" id="A0A2S5KSI8"/>
<sequence>MKKALLTTVTLTAALSGCASTGSYEYKTNHSRAYNIAEAGGLVTGIQDASVPRDTLERLTDTKTFGAAYVLSGYMSPKLGMTDWQGGLINLANWAIGPKQHGSRNSLIAWMPEEEASSTTDAQAKLLSHVKVSIEESLSSLGADYALLYEKGGDFTYHFYKQEWKCPKWKDGISKISDMCSIRVRVIEPRKSSSPAFLSPAKTSYAFTSGGATQYNRINISNGSNSVVPQQIIYAEISKKLPTWVYLYLSPNSVQMEDGNKVNIPYLLEAGKPELFIYPSI</sequence>
<proteinExistence type="predicted"/>
<reference evidence="2 3" key="1">
    <citation type="submission" date="2018-02" db="EMBL/GenBank/DDBJ databases">
        <title>novel marine gammaproteobacteria from coastal saline agro ecosystem.</title>
        <authorList>
            <person name="Krishnan R."/>
            <person name="Ramesh Kumar N."/>
        </authorList>
    </citation>
    <scope>NUCLEOTIDE SEQUENCE [LARGE SCALE GENOMIC DNA]</scope>
    <source>
        <strain evidence="2 3">228</strain>
    </source>
</reference>
<dbReference type="PROSITE" id="PS51257">
    <property type="entry name" value="PROKAR_LIPOPROTEIN"/>
    <property type="match status" value="1"/>
</dbReference>